<feature type="compositionally biased region" description="Acidic residues" evidence="1">
    <location>
        <begin position="134"/>
        <end position="148"/>
    </location>
</feature>
<sequence>MQPLPKRAGIATIWSSFPQPGSTKDKEIVQERLTEILSTNDYLKANFGRPSVAEDLKRDISNILEELPEFVQEAASIDHERKHRVHDDHPLLSGDLITLETHDPENYPLPDTRILLQWILNRVLASRGGVEPKDLEDDESDGDSDEGLDYFPRPVLQSPSVLD</sequence>
<dbReference type="VEuPathDB" id="FungiDB:CDV56_100601"/>
<protein>
    <submittedName>
        <fullName evidence="2">Uncharacterized protein</fullName>
    </submittedName>
</protein>
<keyword evidence="3" id="KW-1185">Reference proteome</keyword>
<dbReference type="RefSeq" id="XP_026613332.1">
    <property type="nucleotide sequence ID" value="XM_026754220.1"/>
</dbReference>
<dbReference type="OrthoDB" id="5416097at2759"/>
<comment type="caution">
    <text evidence="2">The sequence shown here is derived from an EMBL/GenBank/DDBJ whole genome shotgun (WGS) entry which is preliminary data.</text>
</comment>
<dbReference type="Proteomes" id="UP000215305">
    <property type="component" value="Unassembled WGS sequence"/>
</dbReference>
<dbReference type="GeneID" id="38122575"/>
<proteinExistence type="predicted"/>
<dbReference type="EMBL" id="NKHU02000133">
    <property type="protein sequence ID" value="RHZ52611.1"/>
    <property type="molecule type" value="Genomic_DNA"/>
</dbReference>
<dbReference type="AlphaFoldDB" id="A0A397GNJ3"/>
<gene>
    <name evidence="2" type="ORF">CDV56_100601</name>
</gene>
<feature type="region of interest" description="Disordered" evidence="1">
    <location>
        <begin position="129"/>
        <end position="163"/>
    </location>
</feature>
<accession>A0A397GNJ3</accession>
<reference evidence="2" key="1">
    <citation type="submission" date="2018-08" db="EMBL/GenBank/DDBJ databases">
        <title>Draft genome sequence of azole-resistant Aspergillus thermomutatus (Neosartorya pseudofischeri) strain HMR AF 39, isolated from a human nasal aspirate.</title>
        <authorList>
            <person name="Parent-Michaud M."/>
            <person name="Dufresne P.J."/>
            <person name="Fournier E."/>
            <person name="Martineau C."/>
            <person name="Moreira S."/>
            <person name="Perkins V."/>
            <person name="De Repentigny L."/>
            <person name="Dufresne S.F."/>
        </authorList>
    </citation>
    <scope>NUCLEOTIDE SEQUENCE [LARGE SCALE GENOMIC DNA]</scope>
    <source>
        <strain evidence="2">HMR AF 39</strain>
    </source>
</reference>
<evidence type="ECO:0000256" key="1">
    <source>
        <dbReference type="SAM" id="MobiDB-lite"/>
    </source>
</evidence>
<evidence type="ECO:0000313" key="2">
    <source>
        <dbReference type="EMBL" id="RHZ52611.1"/>
    </source>
</evidence>
<name>A0A397GNJ3_ASPTH</name>
<organism evidence="2 3">
    <name type="scientific">Aspergillus thermomutatus</name>
    <name type="common">Neosartorya pseudofischeri</name>
    <dbReference type="NCBI Taxonomy" id="41047"/>
    <lineage>
        <taxon>Eukaryota</taxon>
        <taxon>Fungi</taxon>
        <taxon>Dikarya</taxon>
        <taxon>Ascomycota</taxon>
        <taxon>Pezizomycotina</taxon>
        <taxon>Eurotiomycetes</taxon>
        <taxon>Eurotiomycetidae</taxon>
        <taxon>Eurotiales</taxon>
        <taxon>Aspergillaceae</taxon>
        <taxon>Aspergillus</taxon>
        <taxon>Aspergillus subgen. Fumigati</taxon>
    </lineage>
</organism>
<evidence type="ECO:0000313" key="3">
    <source>
        <dbReference type="Proteomes" id="UP000215305"/>
    </source>
</evidence>